<feature type="non-terminal residue" evidence="2">
    <location>
        <position position="1"/>
    </location>
</feature>
<gene>
    <name evidence="2" type="ORF">ALC56_07709</name>
</gene>
<name>A0A151JVL7_9HYME</name>
<accession>A0A151JVL7</accession>
<evidence type="ECO:0000313" key="3">
    <source>
        <dbReference type="Proteomes" id="UP000078541"/>
    </source>
</evidence>
<evidence type="ECO:0000313" key="2">
    <source>
        <dbReference type="EMBL" id="KYN37913.1"/>
    </source>
</evidence>
<keyword evidence="1 2" id="KW-0812">Transmembrane</keyword>
<dbReference type="InterPro" id="IPR032006">
    <property type="entry name" value="TMIE"/>
</dbReference>
<reference evidence="2 3" key="1">
    <citation type="submission" date="2016-03" db="EMBL/GenBank/DDBJ databases">
        <title>Trachymyrmex septentrionalis WGS genome.</title>
        <authorList>
            <person name="Nygaard S."/>
            <person name="Hu H."/>
            <person name="Boomsma J."/>
            <person name="Zhang G."/>
        </authorList>
    </citation>
    <scope>NUCLEOTIDE SEQUENCE [LARGE SCALE GENOMIC DNA]</scope>
    <source>
        <strain evidence="2">Tsep2-gDNA-1</strain>
        <tissue evidence="2">Whole body</tissue>
    </source>
</reference>
<proteinExistence type="predicted"/>
<dbReference type="Pfam" id="PF16038">
    <property type="entry name" value="TMIE"/>
    <property type="match status" value="1"/>
</dbReference>
<dbReference type="PANTHER" id="PTHR28635">
    <property type="entry name" value="TRANSMEMBRANE INNER EAR EXPRESSED PROTEIN"/>
    <property type="match status" value="1"/>
</dbReference>
<keyword evidence="1" id="KW-0472">Membrane</keyword>
<dbReference type="Proteomes" id="UP000078541">
    <property type="component" value="Unassembled WGS sequence"/>
</dbReference>
<dbReference type="EMBL" id="KQ981688">
    <property type="protein sequence ID" value="KYN37913.1"/>
    <property type="molecule type" value="Genomic_DNA"/>
</dbReference>
<feature type="transmembrane region" description="Helical" evidence="1">
    <location>
        <begin position="46"/>
        <end position="68"/>
    </location>
</feature>
<dbReference type="AlphaFoldDB" id="A0A151JVL7"/>
<organism evidence="2 3">
    <name type="scientific">Trachymyrmex septentrionalis</name>
    <dbReference type="NCBI Taxonomy" id="34720"/>
    <lineage>
        <taxon>Eukaryota</taxon>
        <taxon>Metazoa</taxon>
        <taxon>Ecdysozoa</taxon>
        <taxon>Arthropoda</taxon>
        <taxon>Hexapoda</taxon>
        <taxon>Insecta</taxon>
        <taxon>Pterygota</taxon>
        <taxon>Neoptera</taxon>
        <taxon>Endopterygota</taxon>
        <taxon>Hymenoptera</taxon>
        <taxon>Apocrita</taxon>
        <taxon>Aculeata</taxon>
        <taxon>Formicoidea</taxon>
        <taxon>Formicidae</taxon>
        <taxon>Myrmicinae</taxon>
        <taxon>Trachymyrmex</taxon>
    </lineage>
</organism>
<sequence length="169" mass="19585">SVMEETTLSTFLSVSSSSPNEVSTKDMEEMEMVQWLENEALPGFRIWQLAGIVLSVLLSIVVGLCCCIRFRVPRTKQEIEADYIRKKITKSFRNELSKISNTEMDEMDLQKALDRIRNEYERNTSAIAKECTEMERSAQQGFRSRFNAVFNGMRVRFNQREHTELNATI</sequence>
<keyword evidence="3" id="KW-1185">Reference proteome</keyword>
<protein>
    <submittedName>
        <fullName evidence="2">Transmembrane inner ear expressed protein</fullName>
    </submittedName>
</protein>
<evidence type="ECO:0000256" key="1">
    <source>
        <dbReference type="SAM" id="Phobius"/>
    </source>
</evidence>
<keyword evidence="1" id="KW-1133">Transmembrane helix</keyword>
<dbReference type="PANTHER" id="PTHR28635:SF1">
    <property type="entry name" value="TRANSMEMBRANE INNER EAR EXPRESSED PROTEIN"/>
    <property type="match status" value="1"/>
</dbReference>